<proteinExistence type="predicted"/>
<reference evidence="3" key="1">
    <citation type="submission" date="2014-03" db="EMBL/GenBank/DDBJ databases">
        <title>The Genome Sequence of Puccinia striiformis f. sp. tritici PST-78.</title>
        <authorList>
            <consortium name="The Broad Institute Genome Sequencing Platform"/>
            <person name="Cuomo C."/>
            <person name="Hulbert S."/>
            <person name="Chen X."/>
            <person name="Walker B."/>
            <person name="Young S.K."/>
            <person name="Zeng Q."/>
            <person name="Gargeya S."/>
            <person name="Fitzgerald M."/>
            <person name="Haas B."/>
            <person name="Abouelleil A."/>
            <person name="Alvarado L."/>
            <person name="Arachchi H.M."/>
            <person name="Berlin A.M."/>
            <person name="Chapman S.B."/>
            <person name="Goldberg J."/>
            <person name="Griggs A."/>
            <person name="Gujja S."/>
            <person name="Hansen M."/>
            <person name="Howarth C."/>
            <person name="Imamovic A."/>
            <person name="Larimer J."/>
            <person name="McCowan C."/>
            <person name="Montmayeur A."/>
            <person name="Murphy C."/>
            <person name="Neiman D."/>
            <person name="Pearson M."/>
            <person name="Priest M."/>
            <person name="Roberts A."/>
            <person name="Saif S."/>
            <person name="Shea T."/>
            <person name="Sisk P."/>
            <person name="Sykes S."/>
            <person name="Wortman J."/>
            <person name="Nusbaum C."/>
            <person name="Birren B."/>
        </authorList>
    </citation>
    <scope>NUCLEOTIDE SEQUENCE [LARGE SCALE GENOMIC DNA]</scope>
    <source>
        <strain evidence="3">race PST-78</strain>
    </source>
</reference>
<dbReference type="EMBL" id="AJIL01000094">
    <property type="protein sequence ID" value="KNE95614.1"/>
    <property type="molecule type" value="Genomic_DNA"/>
</dbReference>
<evidence type="ECO:0000313" key="2">
    <source>
        <dbReference type="EMBL" id="KNE95614.1"/>
    </source>
</evidence>
<dbReference type="Proteomes" id="UP000054564">
    <property type="component" value="Unassembled WGS sequence"/>
</dbReference>
<evidence type="ECO:0000313" key="3">
    <source>
        <dbReference type="Proteomes" id="UP000054564"/>
    </source>
</evidence>
<evidence type="ECO:0000256" key="1">
    <source>
        <dbReference type="SAM" id="MobiDB-lite"/>
    </source>
</evidence>
<dbReference type="AlphaFoldDB" id="A0A0L0V9F4"/>
<gene>
    <name evidence="2" type="ORF">PSTG_11104</name>
</gene>
<accession>A0A0L0V9F4</accession>
<comment type="caution">
    <text evidence="2">The sequence shown here is derived from an EMBL/GenBank/DDBJ whole genome shotgun (WGS) entry which is preliminary data.</text>
</comment>
<feature type="compositionally biased region" description="Polar residues" evidence="1">
    <location>
        <begin position="1"/>
        <end position="15"/>
    </location>
</feature>
<keyword evidence="3" id="KW-1185">Reference proteome</keyword>
<feature type="region of interest" description="Disordered" evidence="1">
    <location>
        <begin position="1"/>
        <end position="22"/>
    </location>
</feature>
<organism evidence="2 3">
    <name type="scientific">Puccinia striiformis f. sp. tritici PST-78</name>
    <dbReference type="NCBI Taxonomy" id="1165861"/>
    <lineage>
        <taxon>Eukaryota</taxon>
        <taxon>Fungi</taxon>
        <taxon>Dikarya</taxon>
        <taxon>Basidiomycota</taxon>
        <taxon>Pucciniomycotina</taxon>
        <taxon>Pucciniomycetes</taxon>
        <taxon>Pucciniales</taxon>
        <taxon>Pucciniaceae</taxon>
        <taxon>Puccinia</taxon>
    </lineage>
</organism>
<sequence length="66" mass="7693">MPSSGLPSSMQTRTPDYTREDGLQMRPSSCMLVCGRRCLRSWITDHALMEPRYDLHPHPRRLDYEG</sequence>
<name>A0A0L0V9F4_9BASI</name>
<protein>
    <submittedName>
        <fullName evidence="2">Uncharacterized protein</fullName>
    </submittedName>
</protein>